<dbReference type="EMBL" id="MN739752">
    <property type="protein sequence ID" value="QHT24964.1"/>
    <property type="molecule type" value="Genomic_DNA"/>
</dbReference>
<name>A0A6C0E7C2_9ZZZZ</name>
<keyword evidence="1" id="KW-0175">Coiled coil</keyword>
<organism evidence="3">
    <name type="scientific">viral metagenome</name>
    <dbReference type="NCBI Taxonomy" id="1070528"/>
    <lineage>
        <taxon>unclassified sequences</taxon>
        <taxon>metagenomes</taxon>
        <taxon>organismal metagenomes</taxon>
    </lineage>
</organism>
<evidence type="ECO:0000256" key="1">
    <source>
        <dbReference type="SAM" id="Coils"/>
    </source>
</evidence>
<dbReference type="SUPFAM" id="SSF57997">
    <property type="entry name" value="Tropomyosin"/>
    <property type="match status" value="1"/>
</dbReference>
<dbReference type="AlphaFoldDB" id="A0A6C0E7C2"/>
<accession>A0A6C0E7C2</accession>
<feature type="coiled-coil region" evidence="1">
    <location>
        <begin position="153"/>
        <end position="317"/>
    </location>
</feature>
<evidence type="ECO:0000256" key="2">
    <source>
        <dbReference type="SAM" id="MobiDB-lite"/>
    </source>
</evidence>
<sequence>MSYLWYQSMLNENCNSIPNYLSNVYNSEETLRKKLEESDSLVKYYRDLLAKKEESMRNMDRNKSPQKNAEDQSMILLYQNKFSQVLEEKRKLEKELKEKKKKHSAVIEQLKKIDLDSTLEDAKHQKIMSNTDQELVKGLYDKITHLKMRVEKANKAEETEKQLGKQIMDLQSKLDIAKNEYASSVTEIEKYKTMIADLQKEIMKNSGQNCIQQMRLNELEVLLDDKEVALKNASGKLEEVTNELTVCSVSHIDKMNIMNNSISALEEKLNIAIVEKQSLESVISEKNSSINMLESQLKSAEAELAANITLLNKYKEDNNLAAGEVTYWTSKTGSLQYMLSQSRSIETSLRSEIDNKNSQILDLELKYEKELNLVKDLEDKLTKVVNRDINVGEVDDLKASVMRITNAFDLLKEHYDEVEKAYEESRNSNTVLSETLKKTTEELEAAKFQLSLMTGLQTDIKDLTEKLEKANATHAAELKHEKVQNSIMHGSIEFLANELEKVRNELKKADEAKSNSLELEQKLSDAIKTSETLTNDKTTLENSLKLADDERDKLKNEVKTLGDELDKTRCYLETNTANSVQLEKEHKFLSFMNATMEKEINTLKATLAEVNSDKDNLKSEVENLKTSLNDAQTSKCEMEIKLNTIINDLKKDNAYVSDTIETYKLLHCDDRLKTESLTKELKELSNFKDKFVAAEATANHLSSELITCQNDLSVTKSMLNKAEKNYSQCMLELSLLGIKNDKDCESLKKVNDENNSLKIERDSLKSALDAMKSSNDSDKKQINVATDELNKVIGEKQTLKSELSSLNDSFESMRKSYDLTYNLLTATKKDLNSALETIDKVEKEKADSVDKVKENDTLRDQLKRVSSEVIVQNKTLSKLTTQVAALETQLKQYDTPSTHVKTIMNKTLSELAEKVAPVPDIHSPENEEWEILESTSDFESVEKSDATM</sequence>
<evidence type="ECO:0000313" key="3">
    <source>
        <dbReference type="EMBL" id="QHT24964.1"/>
    </source>
</evidence>
<protein>
    <submittedName>
        <fullName evidence="3">Uncharacterized protein</fullName>
    </submittedName>
</protein>
<feature type="coiled-coil region" evidence="1">
    <location>
        <begin position="360"/>
        <end position="387"/>
    </location>
</feature>
<feature type="coiled-coil region" evidence="1">
    <location>
        <begin position="747"/>
        <end position="851"/>
    </location>
</feature>
<feature type="coiled-coil region" evidence="1">
    <location>
        <begin position="75"/>
        <end position="113"/>
    </location>
</feature>
<feature type="region of interest" description="Disordered" evidence="2">
    <location>
        <begin position="919"/>
        <end position="948"/>
    </location>
</feature>
<feature type="coiled-coil region" evidence="1">
    <location>
        <begin position="593"/>
        <end position="634"/>
    </location>
</feature>
<proteinExistence type="predicted"/>
<feature type="coiled-coil region" evidence="1">
    <location>
        <begin position="453"/>
        <end position="564"/>
    </location>
</feature>
<reference evidence="3" key="1">
    <citation type="journal article" date="2020" name="Nature">
        <title>Giant virus diversity and host interactions through global metagenomics.</title>
        <authorList>
            <person name="Schulz F."/>
            <person name="Roux S."/>
            <person name="Paez-Espino D."/>
            <person name="Jungbluth S."/>
            <person name="Walsh D.A."/>
            <person name="Denef V.J."/>
            <person name="McMahon K.D."/>
            <person name="Konstantinidis K.T."/>
            <person name="Eloe-Fadrosh E.A."/>
            <person name="Kyrpides N.C."/>
            <person name="Woyke T."/>
        </authorList>
    </citation>
    <scope>NUCLEOTIDE SEQUENCE</scope>
    <source>
        <strain evidence="3">GVMAG-M-3300023179-150</strain>
    </source>
</reference>